<dbReference type="PANTHER" id="PTHR33265:SF5">
    <property type="entry name" value="COTTON FIBER PROTEIN"/>
    <property type="match status" value="1"/>
</dbReference>
<dbReference type="PANTHER" id="PTHR33265">
    <property type="entry name" value="AVR9/CF-9 RAPIDLY ELICITED PROTEIN-RELATED"/>
    <property type="match status" value="1"/>
</dbReference>
<sequence>MPKFLKTISQTTPRSPIWYGECELSFEKTQVVHVKMHHPGSMQFHLPHIPCINPHVNFDTEFENDDQLCYRYDAVRQSFLENGGEEGPHFDEEEEEEIRRMEIEEEQRIDTRAEESIAKFYEQIKLPRQISYLQYNEMLNRSTS</sequence>
<organism evidence="1 2">
    <name type="scientific">Eucalyptus globulus</name>
    <name type="common">Tasmanian blue gum</name>
    <dbReference type="NCBI Taxonomy" id="34317"/>
    <lineage>
        <taxon>Eukaryota</taxon>
        <taxon>Viridiplantae</taxon>
        <taxon>Streptophyta</taxon>
        <taxon>Embryophyta</taxon>
        <taxon>Tracheophyta</taxon>
        <taxon>Spermatophyta</taxon>
        <taxon>Magnoliopsida</taxon>
        <taxon>eudicotyledons</taxon>
        <taxon>Gunneridae</taxon>
        <taxon>Pentapetalae</taxon>
        <taxon>rosids</taxon>
        <taxon>malvids</taxon>
        <taxon>Myrtales</taxon>
        <taxon>Myrtaceae</taxon>
        <taxon>Myrtoideae</taxon>
        <taxon>Eucalypteae</taxon>
        <taxon>Eucalyptus</taxon>
    </lineage>
</organism>
<dbReference type="InterPro" id="IPR008480">
    <property type="entry name" value="DUF761_pln"/>
</dbReference>
<dbReference type="AlphaFoldDB" id="A0ABD3LVE9"/>
<name>A0ABD3LVE9_EUCGL</name>
<protein>
    <submittedName>
        <fullName evidence="1">Uncharacterized protein</fullName>
    </submittedName>
</protein>
<comment type="caution">
    <text evidence="1">The sequence shown here is derived from an EMBL/GenBank/DDBJ whole genome shotgun (WGS) entry which is preliminary data.</text>
</comment>
<dbReference type="EMBL" id="JBJKBG010000001">
    <property type="protein sequence ID" value="KAL3755750.1"/>
    <property type="molecule type" value="Genomic_DNA"/>
</dbReference>
<gene>
    <name evidence="1" type="ORF">ACJRO7_002753</name>
</gene>
<evidence type="ECO:0000313" key="2">
    <source>
        <dbReference type="Proteomes" id="UP001634007"/>
    </source>
</evidence>
<evidence type="ECO:0000313" key="1">
    <source>
        <dbReference type="EMBL" id="KAL3755750.1"/>
    </source>
</evidence>
<accession>A0ABD3LVE9</accession>
<dbReference type="Proteomes" id="UP001634007">
    <property type="component" value="Unassembled WGS sequence"/>
</dbReference>
<proteinExistence type="predicted"/>
<reference evidence="1 2" key="1">
    <citation type="submission" date="2024-11" db="EMBL/GenBank/DDBJ databases">
        <title>Chromosome-level genome assembly of Eucalyptus globulus Labill. provides insights into its genome evolution.</title>
        <authorList>
            <person name="Li X."/>
        </authorList>
    </citation>
    <scope>NUCLEOTIDE SEQUENCE [LARGE SCALE GENOMIC DNA]</scope>
    <source>
        <strain evidence="1">CL2024</strain>
        <tissue evidence="1">Fresh tender leaves</tissue>
    </source>
</reference>
<keyword evidence="2" id="KW-1185">Reference proteome</keyword>
<dbReference type="Pfam" id="PF05553">
    <property type="entry name" value="DUF761"/>
    <property type="match status" value="1"/>
</dbReference>